<dbReference type="EMBL" id="PVZC01000006">
    <property type="protein sequence ID" value="PRX97358.1"/>
    <property type="molecule type" value="Genomic_DNA"/>
</dbReference>
<dbReference type="PROSITE" id="PS01124">
    <property type="entry name" value="HTH_ARAC_FAMILY_2"/>
    <property type="match status" value="1"/>
</dbReference>
<dbReference type="InterPro" id="IPR018060">
    <property type="entry name" value="HTH_AraC"/>
</dbReference>
<name>A0A2T0Q0P2_9ACTN</name>
<dbReference type="InterPro" id="IPR009057">
    <property type="entry name" value="Homeodomain-like_sf"/>
</dbReference>
<gene>
    <name evidence="5" type="ORF">CLV72_106395</name>
</gene>
<keyword evidence="3" id="KW-0804">Transcription</keyword>
<accession>A0A2T0Q0P2</accession>
<dbReference type="InterPro" id="IPR020449">
    <property type="entry name" value="Tscrpt_reg_AraC-type_HTH"/>
</dbReference>
<protein>
    <submittedName>
        <fullName evidence="5">AraC-like DNA-binding protein</fullName>
    </submittedName>
</protein>
<dbReference type="InterPro" id="IPR035418">
    <property type="entry name" value="AraC-bd_2"/>
</dbReference>
<evidence type="ECO:0000256" key="3">
    <source>
        <dbReference type="ARBA" id="ARBA00023163"/>
    </source>
</evidence>
<dbReference type="SMART" id="SM00342">
    <property type="entry name" value="HTH_ARAC"/>
    <property type="match status" value="1"/>
</dbReference>
<dbReference type="InterPro" id="IPR018062">
    <property type="entry name" value="HTH_AraC-typ_CS"/>
</dbReference>
<evidence type="ECO:0000313" key="6">
    <source>
        <dbReference type="Proteomes" id="UP000237846"/>
    </source>
</evidence>
<keyword evidence="2 5" id="KW-0238">DNA-binding</keyword>
<dbReference type="GO" id="GO:0043565">
    <property type="term" value="F:sequence-specific DNA binding"/>
    <property type="evidence" value="ECO:0007669"/>
    <property type="project" value="InterPro"/>
</dbReference>
<evidence type="ECO:0000313" key="5">
    <source>
        <dbReference type="EMBL" id="PRX97358.1"/>
    </source>
</evidence>
<dbReference type="Gene3D" id="1.10.10.60">
    <property type="entry name" value="Homeodomain-like"/>
    <property type="match status" value="1"/>
</dbReference>
<dbReference type="PANTHER" id="PTHR46796:SF6">
    <property type="entry name" value="ARAC SUBFAMILY"/>
    <property type="match status" value="1"/>
</dbReference>
<sequence length="336" mass="36786">MIETVFETDDLPEPERLGRWRARLRDTPFRAEFPDDPSRASGFTAYERDLRLGAVHAGWKSLPPLRLRRTAPPPPEWARVYQVVMPLQGSFHTAWAGRESAVGVGELQIHALEQVDSAVLAAPGGRRSVQMCAVAVPQELLPLPERQLRRLLGRRIPASDGVGGLLAGLATRLVTRGEADNYSPADARRLGSIVLDLVSSVFAHELEAEGALEPEAHTRSLTLRIQAFILRHLREPDLAPAAIAAAHHISLSYLHRLFQAQGTTVSSWIRGRRLERARRDLADPALSGTAVHRIAASWGFAHAAAFSRLFRDAYGMAPSAYRRSALGAAAEAVPGR</sequence>
<organism evidence="5 6">
    <name type="scientific">Allonocardiopsis opalescens</name>
    <dbReference type="NCBI Taxonomy" id="1144618"/>
    <lineage>
        <taxon>Bacteria</taxon>
        <taxon>Bacillati</taxon>
        <taxon>Actinomycetota</taxon>
        <taxon>Actinomycetes</taxon>
        <taxon>Streptosporangiales</taxon>
        <taxon>Allonocardiopsis</taxon>
    </lineage>
</organism>
<evidence type="ECO:0000256" key="1">
    <source>
        <dbReference type="ARBA" id="ARBA00023015"/>
    </source>
</evidence>
<evidence type="ECO:0000256" key="2">
    <source>
        <dbReference type="ARBA" id="ARBA00023125"/>
    </source>
</evidence>
<dbReference type="PROSITE" id="PS00041">
    <property type="entry name" value="HTH_ARAC_FAMILY_1"/>
    <property type="match status" value="1"/>
</dbReference>
<dbReference type="Proteomes" id="UP000237846">
    <property type="component" value="Unassembled WGS sequence"/>
</dbReference>
<dbReference type="RefSeq" id="WP_170141066.1">
    <property type="nucleotide sequence ID" value="NZ_PVZC01000006.1"/>
</dbReference>
<dbReference type="Pfam" id="PF12833">
    <property type="entry name" value="HTH_18"/>
    <property type="match status" value="1"/>
</dbReference>
<keyword evidence="1" id="KW-0805">Transcription regulation</keyword>
<dbReference type="SUPFAM" id="SSF46689">
    <property type="entry name" value="Homeodomain-like"/>
    <property type="match status" value="1"/>
</dbReference>
<dbReference type="PANTHER" id="PTHR46796">
    <property type="entry name" value="HTH-TYPE TRANSCRIPTIONAL ACTIVATOR RHAS-RELATED"/>
    <property type="match status" value="1"/>
</dbReference>
<dbReference type="Pfam" id="PF14525">
    <property type="entry name" value="AraC_binding_2"/>
    <property type="match status" value="1"/>
</dbReference>
<dbReference type="GO" id="GO:0003700">
    <property type="term" value="F:DNA-binding transcription factor activity"/>
    <property type="evidence" value="ECO:0007669"/>
    <property type="project" value="InterPro"/>
</dbReference>
<evidence type="ECO:0000259" key="4">
    <source>
        <dbReference type="PROSITE" id="PS01124"/>
    </source>
</evidence>
<keyword evidence="6" id="KW-1185">Reference proteome</keyword>
<dbReference type="AlphaFoldDB" id="A0A2T0Q0P2"/>
<comment type="caution">
    <text evidence="5">The sequence shown here is derived from an EMBL/GenBank/DDBJ whole genome shotgun (WGS) entry which is preliminary data.</text>
</comment>
<dbReference type="PRINTS" id="PR00032">
    <property type="entry name" value="HTHARAC"/>
</dbReference>
<proteinExistence type="predicted"/>
<dbReference type="InterPro" id="IPR050204">
    <property type="entry name" value="AraC_XylS_family_regulators"/>
</dbReference>
<feature type="domain" description="HTH araC/xylS-type" evidence="4">
    <location>
        <begin position="223"/>
        <end position="324"/>
    </location>
</feature>
<reference evidence="5 6" key="1">
    <citation type="submission" date="2018-03" db="EMBL/GenBank/DDBJ databases">
        <title>Genomic Encyclopedia of Archaeal and Bacterial Type Strains, Phase II (KMG-II): from individual species to whole genera.</title>
        <authorList>
            <person name="Goeker M."/>
        </authorList>
    </citation>
    <scope>NUCLEOTIDE SEQUENCE [LARGE SCALE GENOMIC DNA]</scope>
    <source>
        <strain evidence="5 6">DSM 45601</strain>
    </source>
</reference>